<dbReference type="RefSeq" id="WP_130968780.1">
    <property type="nucleotide sequence ID" value="NZ_SIXI01000006.1"/>
</dbReference>
<dbReference type="Proteomes" id="UP000292120">
    <property type="component" value="Unassembled WGS sequence"/>
</dbReference>
<comment type="caution">
    <text evidence="1">The sequence shown here is derived from an EMBL/GenBank/DDBJ whole genome shotgun (WGS) entry which is preliminary data.</text>
</comment>
<gene>
    <name evidence="1" type="ORF">EYS42_13795</name>
</gene>
<accession>A0A4Q9GXT3</accession>
<sequence>MELTPVAAASAAAMLQEAHAANEVRLALLKKALSLSETQSRALLEGLPQALPLATEGQTARYVNQLV</sequence>
<keyword evidence="2" id="KW-1185">Reference proteome</keyword>
<protein>
    <submittedName>
        <fullName evidence="1">Uncharacterized protein</fullName>
    </submittedName>
</protein>
<organism evidence="1 2">
    <name type="scientific">Aquabacterium lacunae</name>
    <dbReference type="NCBI Taxonomy" id="2528630"/>
    <lineage>
        <taxon>Bacteria</taxon>
        <taxon>Pseudomonadati</taxon>
        <taxon>Pseudomonadota</taxon>
        <taxon>Betaproteobacteria</taxon>
        <taxon>Burkholderiales</taxon>
        <taxon>Aquabacterium</taxon>
    </lineage>
</organism>
<evidence type="ECO:0000313" key="1">
    <source>
        <dbReference type="EMBL" id="TBO28689.1"/>
    </source>
</evidence>
<dbReference type="AlphaFoldDB" id="A0A4Q9GXT3"/>
<evidence type="ECO:0000313" key="2">
    <source>
        <dbReference type="Proteomes" id="UP000292120"/>
    </source>
</evidence>
<name>A0A4Q9GXT3_9BURK</name>
<dbReference type="EMBL" id="SIXI01000006">
    <property type="protein sequence ID" value="TBO28689.1"/>
    <property type="molecule type" value="Genomic_DNA"/>
</dbReference>
<reference evidence="1 2" key="1">
    <citation type="submission" date="2019-02" db="EMBL/GenBank/DDBJ databases">
        <title>Aquabacterium sp. strain KMB7.</title>
        <authorList>
            <person name="Chen W.-M."/>
        </authorList>
    </citation>
    <scope>NUCLEOTIDE SEQUENCE [LARGE SCALE GENOMIC DNA]</scope>
    <source>
        <strain evidence="1 2">KMB7</strain>
    </source>
</reference>
<proteinExistence type="predicted"/>